<evidence type="ECO:0000256" key="1">
    <source>
        <dbReference type="SAM" id="Phobius"/>
    </source>
</evidence>
<evidence type="ECO:0000313" key="2">
    <source>
        <dbReference type="EMBL" id="ENO99037.1"/>
    </source>
</evidence>
<dbReference type="AlphaFoldDB" id="N6ZX38"/>
<dbReference type="Pfam" id="PF11804">
    <property type="entry name" value="DUF3325"/>
    <property type="match status" value="1"/>
</dbReference>
<accession>N6ZX38</accession>
<dbReference type="RefSeq" id="WP_004354800.1">
    <property type="nucleotide sequence ID" value="NZ_AMXF01000001.1"/>
</dbReference>
<sequence length="110" mass="11494">MAALAHLMALLLSLAGFVALALAMERHHRQVWQRAPSRKQCLLLRCAGVIGLGAALTTCAAHAGGATGTVIWLGLMTVAALTVALVLAYRPRWLALVTAQPKPEPSTSAS</sequence>
<reference evidence="2 3" key="1">
    <citation type="submission" date="2012-09" db="EMBL/GenBank/DDBJ databases">
        <title>Draft Genome Sequences of 6 Strains from Genus Thauera.</title>
        <authorList>
            <person name="Liu B."/>
            <person name="Shapleigh J.P."/>
            <person name="Frostegard A.H."/>
        </authorList>
    </citation>
    <scope>NUCLEOTIDE SEQUENCE [LARGE SCALE GENOMIC DNA]</scope>
    <source>
        <strain evidence="2 3">B4P</strain>
    </source>
</reference>
<feature type="transmembrane region" description="Helical" evidence="1">
    <location>
        <begin position="6"/>
        <end position="23"/>
    </location>
</feature>
<feature type="transmembrane region" description="Helical" evidence="1">
    <location>
        <begin position="70"/>
        <end position="89"/>
    </location>
</feature>
<comment type="caution">
    <text evidence="2">The sequence shown here is derived from an EMBL/GenBank/DDBJ whole genome shotgun (WGS) entry which is preliminary data.</text>
</comment>
<name>N6ZX38_9RHOO</name>
<proteinExistence type="predicted"/>
<keyword evidence="1" id="KW-0812">Transmembrane</keyword>
<keyword evidence="1" id="KW-1133">Transmembrane helix</keyword>
<dbReference type="Proteomes" id="UP000013047">
    <property type="component" value="Unassembled WGS sequence"/>
</dbReference>
<evidence type="ECO:0000313" key="3">
    <source>
        <dbReference type="Proteomes" id="UP000013047"/>
    </source>
</evidence>
<dbReference type="InterPro" id="IPR021762">
    <property type="entry name" value="DUF3325"/>
</dbReference>
<dbReference type="OrthoDB" id="8797226at2"/>
<organism evidence="2 3">
    <name type="scientific">Thauera phenylacetica B4P</name>
    <dbReference type="NCBI Taxonomy" id="1234382"/>
    <lineage>
        <taxon>Bacteria</taxon>
        <taxon>Pseudomonadati</taxon>
        <taxon>Pseudomonadota</taxon>
        <taxon>Betaproteobacteria</taxon>
        <taxon>Rhodocyclales</taxon>
        <taxon>Zoogloeaceae</taxon>
        <taxon>Thauera</taxon>
    </lineage>
</organism>
<dbReference type="EMBL" id="AMXF01000001">
    <property type="protein sequence ID" value="ENO99037.1"/>
    <property type="molecule type" value="Genomic_DNA"/>
</dbReference>
<protein>
    <submittedName>
        <fullName evidence="2">Membrane protein</fullName>
    </submittedName>
</protein>
<feature type="transmembrane region" description="Helical" evidence="1">
    <location>
        <begin position="43"/>
        <end position="64"/>
    </location>
</feature>
<gene>
    <name evidence="2" type="ORF">C667_00215</name>
</gene>
<keyword evidence="1" id="KW-0472">Membrane</keyword>
<keyword evidence="3" id="KW-1185">Reference proteome</keyword>